<evidence type="ECO:0000313" key="3">
    <source>
        <dbReference type="Proteomes" id="UP000325440"/>
    </source>
</evidence>
<dbReference type="AlphaFoldDB" id="A0A5E4M2H7"/>
<evidence type="ECO:0000256" key="1">
    <source>
        <dbReference type="SAM" id="MobiDB-lite"/>
    </source>
</evidence>
<dbReference type="OrthoDB" id="6606983at2759"/>
<dbReference type="Proteomes" id="UP000325440">
    <property type="component" value="Unassembled WGS sequence"/>
</dbReference>
<reference evidence="2 3" key="1">
    <citation type="submission" date="2019-08" db="EMBL/GenBank/DDBJ databases">
        <authorList>
            <person name="Alioto T."/>
            <person name="Alioto T."/>
            <person name="Gomez Garrido J."/>
        </authorList>
    </citation>
    <scope>NUCLEOTIDE SEQUENCE [LARGE SCALE GENOMIC DNA]</scope>
</reference>
<protein>
    <submittedName>
        <fullName evidence="2">MADF domain</fullName>
    </submittedName>
</protein>
<evidence type="ECO:0000313" key="2">
    <source>
        <dbReference type="EMBL" id="VVC26225.1"/>
    </source>
</evidence>
<gene>
    <name evidence="2" type="ORF">CINCED_3A006785</name>
</gene>
<accession>A0A5E4M2H7</accession>
<proteinExistence type="predicted"/>
<keyword evidence="3" id="KW-1185">Reference proteome</keyword>
<feature type="compositionally biased region" description="Polar residues" evidence="1">
    <location>
        <begin position="64"/>
        <end position="74"/>
    </location>
</feature>
<organism evidence="2 3">
    <name type="scientific">Cinara cedri</name>
    <dbReference type="NCBI Taxonomy" id="506608"/>
    <lineage>
        <taxon>Eukaryota</taxon>
        <taxon>Metazoa</taxon>
        <taxon>Ecdysozoa</taxon>
        <taxon>Arthropoda</taxon>
        <taxon>Hexapoda</taxon>
        <taxon>Insecta</taxon>
        <taxon>Pterygota</taxon>
        <taxon>Neoptera</taxon>
        <taxon>Paraneoptera</taxon>
        <taxon>Hemiptera</taxon>
        <taxon>Sternorrhyncha</taxon>
        <taxon>Aphidomorpha</taxon>
        <taxon>Aphidoidea</taxon>
        <taxon>Aphididae</taxon>
        <taxon>Lachninae</taxon>
        <taxon>Cinara</taxon>
    </lineage>
</organism>
<sequence>MLVIAEKYSVSALQTSWKYLKEKYTRKKNAPSGSATSMKKEWPYLRSLKFLDNVVMVQKRTSDSLHSTTNNNTGLLDESPKQKKTLLDVLKSSKPVPPSPSEPEQVNEDYRFCNYMVGIMRNIPRS</sequence>
<feature type="region of interest" description="Disordered" evidence="1">
    <location>
        <begin position="61"/>
        <end position="84"/>
    </location>
</feature>
<name>A0A5E4M2H7_9HEMI</name>
<dbReference type="EMBL" id="CABPRJ010000028">
    <property type="protein sequence ID" value="VVC26225.1"/>
    <property type="molecule type" value="Genomic_DNA"/>
</dbReference>